<evidence type="ECO:0000313" key="3">
    <source>
        <dbReference type="Proteomes" id="UP001154282"/>
    </source>
</evidence>
<protein>
    <submittedName>
        <fullName evidence="2">Uncharacterized protein</fullName>
    </submittedName>
</protein>
<evidence type="ECO:0000313" key="2">
    <source>
        <dbReference type="EMBL" id="CAI0380425.1"/>
    </source>
</evidence>
<sequence>MVMLLSALGLNKYSTLSRLLPAGAGQLRVLLITHSSPTLPSYYSSKEEAEDDEEKAKQSGKKFKERLSDVKTAAKFVRDVANSDTDSYKMDKDTKETITKMKEAAETVKDGVNDVKKTTKFVRNIASSTADTVKKLAKEATDKVSNSAIQATTEIVKDKVKGKFD</sequence>
<accession>A0AAV0H576</accession>
<dbReference type="EMBL" id="CAMGYJ010000002">
    <property type="protein sequence ID" value="CAI0380425.1"/>
    <property type="molecule type" value="Genomic_DNA"/>
</dbReference>
<gene>
    <name evidence="2" type="ORF">LITE_LOCUS2665</name>
</gene>
<comment type="caution">
    <text evidence="2">The sequence shown here is derived from an EMBL/GenBank/DDBJ whole genome shotgun (WGS) entry which is preliminary data.</text>
</comment>
<name>A0AAV0H576_9ROSI</name>
<evidence type="ECO:0000256" key="1">
    <source>
        <dbReference type="SAM" id="MobiDB-lite"/>
    </source>
</evidence>
<dbReference type="AlphaFoldDB" id="A0AAV0H576"/>
<feature type="region of interest" description="Disordered" evidence="1">
    <location>
        <begin position="41"/>
        <end position="64"/>
    </location>
</feature>
<dbReference type="Proteomes" id="UP001154282">
    <property type="component" value="Unassembled WGS sequence"/>
</dbReference>
<keyword evidence="3" id="KW-1185">Reference proteome</keyword>
<organism evidence="2 3">
    <name type="scientific">Linum tenue</name>
    <dbReference type="NCBI Taxonomy" id="586396"/>
    <lineage>
        <taxon>Eukaryota</taxon>
        <taxon>Viridiplantae</taxon>
        <taxon>Streptophyta</taxon>
        <taxon>Embryophyta</taxon>
        <taxon>Tracheophyta</taxon>
        <taxon>Spermatophyta</taxon>
        <taxon>Magnoliopsida</taxon>
        <taxon>eudicotyledons</taxon>
        <taxon>Gunneridae</taxon>
        <taxon>Pentapetalae</taxon>
        <taxon>rosids</taxon>
        <taxon>fabids</taxon>
        <taxon>Malpighiales</taxon>
        <taxon>Linaceae</taxon>
        <taxon>Linum</taxon>
    </lineage>
</organism>
<reference evidence="2" key="1">
    <citation type="submission" date="2022-08" db="EMBL/GenBank/DDBJ databases">
        <authorList>
            <person name="Gutierrez-Valencia J."/>
        </authorList>
    </citation>
    <scope>NUCLEOTIDE SEQUENCE</scope>
</reference>
<proteinExistence type="predicted"/>
<dbReference type="SUPFAM" id="SSF58104">
    <property type="entry name" value="Methyl-accepting chemotaxis protein (MCP) signaling domain"/>
    <property type="match status" value="1"/>
</dbReference>